<evidence type="ECO:0000256" key="5">
    <source>
        <dbReference type="ARBA" id="ARBA00022824"/>
    </source>
</evidence>
<evidence type="ECO:0000256" key="1">
    <source>
        <dbReference type="ARBA" id="ARBA00004389"/>
    </source>
</evidence>
<keyword evidence="13" id="KW-1185">Reference proteome</keyword>
<dbReference type="Proteomes" id="UP000030755">
    <property type="component" value="Unassembled WGS sequence"/>
</dbReference>
<dbReference type="Pfam" id="PF00584">
    <property type="entry name" value="SecE"/>
    <property type="match status" value="1"/>
</dbReference>
<dbReference type="OrthoDB" id="2401875at2759"/>
<keyword evidence="6" id="KW-0653">Protein transport</keyword>
<gene>
    <name evidence="11" type="ORF">O9G_004791</name>
    <name evidence="12" type="ORF">ROZALSC1DRAFT_31486</name>
</gene>
<evidence type="ECO:0000313" key="11">
    <source>
        <dbReference type="EMBL" id="EPZ31989.1"/>
    </source>
</evidence>
<dbReference type="GO" id="GO:0006605">
    <property type="term" value="P:protein targeting"/>
    <property type="evidence" value="ECO:0007669"/>
    <property type="project" value="InterPro"/>
</dbReference>
<evidence type="ECO:0000256" key="8">
    <source>
        <dbReference type="ARBA" id="ARBA00023010"/>
    </source>
</evidence>
<dbReference type="PROSITE" id="PS01067">
    <property type="entry name" value="SECE_SEC61G"/>
    <property type="match status" value="1"/>
</dbReference>
<dbReference type="NCBIfam" id="TIGR00327">
    <property type="entry name" value="secE_euk_arch"/>
    <property type="match status" value="1"/>
</dbReference>
<evidence type="ECO:0000313" key="14">
    <source>
        <dbReference type="Proteomes" id="UP000281549"/>
    </source>
</evidence>
<proteinExistence type="inferred from homology"/>
<evidence type="ECO:0000256" key="9">
    <source>
        <dbReference type="ARBA" id="ARBA00023136"/>
    </source>
</evidence>
<sequence>MSDNFNTIVDGPKQFARECTQLINRCSKPDRREFVHVSRAVAVGFFFMGIIGYLWCLIRSIQ</sequence>
<dbReference type="EMBL" id="KE561198">
    <property type="protein sequence ID" value="EPZ31989.1"/>
    <property type="molecule type" value="Genomic_DNA"/>
</dbReference>
<dbReference type="SUPFAM" id="SSF103456">
    <property type="entry name" value="Preprotein translocase SecE subunit"/>
    <property type="match status" value="1"/>
</dbReference>
<dbReference type="GO" id="GO:0005789">
    <property type="term" value="C:endoplasmic reticulum membrane"/>
    <property type="evidence" value="ECO:0007669"/>
    <property type="project" value="UniProtKB-SubCell"/>
</dbReference>
<dbReference type="GO" id="GO:0006886">
    <property type="term" value="P:intracellular protein transport"/>
    <property type="evidence" value="ECO:0007669"/>
    <property type="project" value="InterPro"/>
</dbReference>
<reference evidence="11 13" key="1">
    <citation type="journal article" date="2013" name="Curr. Biol.">
        <title>Shared signatures of parasitism and phylogenomics unite Cryptomycota and microsporidia.</title>
        <authorList>
            <person name="James T.Y."/>
            <person name="Pelin A."/>
            <person name="Bonen L."/>
            <person name="Ahrendt S."/>
            <person name="Sain D."/>
            <person name="Corradi N."/>
            <person name="Stajich J.E."/>
        </authorList>
    </citation>
    <scope>NUCLEOTIDE SEQUENCE [LARGE SCALE GENOMIC DNA]</scope>
    <source>
        <strain evidence="11">CSF55</strain>
        <strain evidence="11">CSF55</strain>
    </source>
</reference>
<reference evidence="14" key="2">
    <citation type="journal article" date="2018" name="Nat. Microbiol.">
        <title>Leveraging single-cell genomics to expand the fungal tree of life.</title>
        <authorList>
            <person name="Ahrendt S.R."/>
            <person name="Quandt C.A."/>
            <person name="Ciobanu D."/>
            <person name="Clum A."/>
            <person name="Salamov A."/>
            <person name="Andreopoulos B."/>
            <person name="Cheng J.F."/>
            <person name="Woyke T."/>
            <person name="Pelin A."/>
            <person name="Henrissat B."/>
            <person name="Reynolds N.K."/>
            <person name="Benny G.L."/>
            <person name="Smith M.E."/>
            <person name="James T.Y."/>
            <person name="Grigoriev I.V."/>
        </authorList>
    </citation>
    <scope>NUCLEOTIDE SEQUENCE [LARGE SCALE GENOMIC DNA]</scope>
    <source>
        <strain evidence="14">CSF55</strain>
    </source>
</reference>
<comment type="similarity">
    <text evidence="2">Belongs to the SecE/SEC61-gamma family.</text>
</comment>
<dbReference type="PANTHER" id="PTHR12309">
    <property type="entry name" value="SEC61 GAMMA SUBUNIT"/>
    <property type="match status" value="1"/>
</dbReference>
<dbReference type="Gene3D" id="1.20.5.820">
    <property type="entry name" value="Preprotein translocase SecE subunit"/>
    <property type="match status" value="1"/>
</dbReference>
<organism evidence="11 13">
    <name type="scientific">Rozella allomycis (strain CSF55)</name>
    <dbReference type="NCBI Taxonomy" id="988480"/>
    <lineage>
        <taxon>Eukaryota</taxon>
        <taxon>Fungi</taxon>
        <taxon>Fungi incertae sedis</taxon>
        <taxon>Cryptomycota</taxon>
        <taxon>Cryptomycota incertae sedis</taxon>
        <taxon>Rozella</taxon>
    </lineage>
</organism>
<comment type="subcellular location">
    <subcellularLocation>
        <location evidence="1">Endoplasmic reticulum membrane</location>
        <topology evidence="1">Single-pass membrane protein</topology>
    </subcellularLocation>
</comment>
<evidence type="ECO:0000256" key="3">
    <source>
        <dbReference type="ARBA" id="ARBA00022448"/>
    </source>
</evidence>
<evidence type="ECO:0000256" key="7">
    <source>
        <dbReference type="ARBA" id="ARBA00022989"/>
    </source>
</evidence>
<feature type="transmembrane region" description="Helical" evidence="10">
    <location>
        <begin position="37"/>
        <end position="58"/>
    </location>
</feature>
<dbReference type="InterPro" id="IPR008158">
    <property type="entry name" value="Translocase_Sec61-g"/>
</dbReference>
<keyword evidence="5" id="KW-0256">Endoplasmic reticulum</keyword>
<dbReference type="HAMAP" id="MF_00422">
    <property type="entry name" value="SecE"/>
    <property type="match status" value="1"/>
</dbReference>
<dbReference type="STRING" id="988480.A0A075APG3"/>
<evidence type="ECO:0000256" key="10">
    <source>
        <dbReference type="SAM" id="Phobius"/>
    </source>
</evidence>
<evidence type="ECO:0000313" key="13">
    <source>
        <dbReference type="Proteomes" id="UP000030755"/>
    </source>
</evidence>
<evidence type="ECO:0000256" key="4">
    <source>
        <dbReference type="ARBA" id="ARBA00022692"/>
    </source>
</evidence>
<dbReference type="InterPro" id="IPR023391">
    <property type="entry name" value="Prot_translocase_SecE_dom_sf"/>
</dbReference>
<dbReference type="OMA" id="FATEYYA"/>
<keyword evidence="8" id="KW-0811">Translocation</keyword>
<dbReference type="HOGENOM" id="CLU_167752_2_0_1"/>
<dbReference type="EMBL" id="ML006374">
    <property type="protein sequence ID" value="RKP16611.1"/>
    <property type="molecule type" value="Genomic_DNA"/>
</dbReference>
<keyword evidence="3" id="KW-0813">Transport</keyword>
<evidence type="ECO:0000313" key="12">
    <source>
        <dbReference type="EMBL" id="RKP16611.1"/>
    </source>
</evidence>
<keyword evidence="4 10" id="KW-0812">Transmembrane</keyword>
<evidence type="ECO:0000256" key="6">
    <source>
        <dbReference type="ARBA" id="ARBA00022927"/>
    </source>
</evidence>
<dbReference type="AlphaFoldDB" id="A0A075APG3"/>
<keyword evidence="7 10" id="KW-1133">Transmembrane helix</keyword>
<reference evidence="12" key="3">
    <citation type="submission" date="2018-08" db="EMBL/GenBank/DDBJ databases">
        <title>Leveraging single-cell genomics to expand the Fungal Tree of Life.</title>
        <authorList>
            <consortium name="DOE Joint Genome Institute"/>
            <person name="Ahrendt S.R."/>
            <person name="Quandt C.A."/>
            <person name="Ciobanu D."/>
            <person name="Clum A."/>
            <person name="Salamov A."/>
            <person name="Andreopoulos B."/>
            <person name="Cheng J.-F."/>
            <person name="Woyke T."/>
            <person name="Pelin A."/>
            <person name="Henrissat B."/>
            <person name="Reynolds N."/>
            <person name="Benny G.L."/>
            <person name="Smith M.E."/>
            <person name="James T.Y."/>
            <person name="Grigoriev I.V."/>
        </authorList>
    </citation>
    <scope>NUCLEOTIDE SEQUENCE</scope>
    <source>
        <strain evidence="12">CSF55</strain>
    </source>
</reference>
<evidence type="ECO:0000256" key="2">
    <source>
        <dbReference type="ARBA" id="ARBA00008274"/>
    </source>
</evidence>
<name>A0A075APG3_ROZAC</name>
<protein>
    <submittedName>
        <fullName evidence="11">Protein translocase complex, SecE/Sec61-gamma subunit domain-containing protein</fullName>
    </submittedName>
</protein>
<dbReference type="InterPro" id="IPR001901">
    <property type="entry name" value="Translocase_SecE/Sec61-g"/>
</dbReference>
<dbReference type="Proteomes" id="UP000281549">
    <property type="component" value="Unassembled WGS sequence"/>
</dbReference>
<keyword evidence="9 10" id="KW-0472">Membrane</keyword>
<dbReference type="GO" id="GO:0008320">
    <property type="term" value="F:protein transmembrane transporter activity"/>
    <property type="evidence" value="ECO:0007669"/>
    <property type="project" value="InterPro"/>
</dbReference>
<accession>A0A075APG3</accession>